<gene>
    <name evidence="1" type="ORF">AOY20_02135</name>
</gene>
<protein>
    <submittedName>
        <fullName evidence="1">Uncharacterized protein</fullName>
    </submittedName>
</protein>
<reference evidence="1 2" key="1">
    <citation type="journal article" date="2015" name="Int. J. Syst. Evol. Microbiol.">
        <title>Acinetobacter equi sp. nov. isolated from horse faeces.</title>
        <authorList>
            <person name="Poppel M.T."/>
            <person name="Skiebe E."/>
            <person name="Laue M."/>
            <person name="Bergmann H."/>
            <person name="Ebersberger I."/>
            <person name="Garn T."/>
            <person name="Fruth A."/>
            <person name="Baumgardt S."/>
            <person name="Busse H.J."/>
            <person name="Wilharm G."/>
        </authorList>
    </citation>
    <scope>NUCLEOTIDE SEQUENCE [LARGE SCALE GENOMIC DNA]</scope>
    <source>
        <strain evidence="1 2">114</strain>
    </source>
</reference>
<sequence length="186" mass="21494">MIYKIIVMIGCCVALSSTHPKSIEFPVKENIQMNIVNMCEIIKGIIKINETNKLNSVKILGPFQRHINKDGNIANWGVYLLQKNTLGFPARLMLIFDQQNINQIILSPTSKSYFSSSLFLNKECVDSENMFFIKADVVNDINYKFINKFIVENSKNTMEFKFFSNEKYTNNGIIFNRLVIDFIDKL</sequence>
<proteinExistence type="predicted"/>
<keyword evidence="2" id="KW-1185">Reference proteome</keyword>
<name>A0A0N9VBK2_9GAMM</name>
<dbReference type="OrthoDB" id="6694518at2"/>
<accession>A0A0N9VBK2</accession>
<dbReference type="AlphaFoldDB" id="A0A0N9VBK2"/>
<dbReference type="EMBL" id="CP012808">
    <property type="protein sequence ID" value="ALH94437.1"/>
    <property type="molecule type" value="Genomic_DNA"/>
</dbReference>
<evidence type="ECO:0000313" key="1">
    <source>
        <dbReference type="EMBL" id="ALH94437.1"/>
    </source>
</evidence>
<organism evidence="1 2">
    <name type="scientific">Acinetobacter equi</name>
    <dbReference type="NCBI Taxonomy" id="1324350"/>
    <lineage>
        <taxon>Bacteria</taxon>
        <taxon>Pseudomonadati</taxon>
        <taxon>Pseudomonadota</taxon>
        <taxon>Gammaproteobacteria</taxon>
        <taxon>Moraxellales</taxon>
        <taxon>Moraxellaceae</taxon>
        <taxon>Acinetobacter</taxon>
    </lineage>
</organism>
<dbReference type="Proteomes" id="UP000064939">
    <property type="component" value="Chromosome"/>
</dbReference>
<evidence type="ECO:0000313" key="2">
    <source>
        <dbReference type="Proteomes" id="UP000064939"/>
    </source>
</evidence>
<dbReference type="RefSeq" id="WP_054580350.1">
    <property type="nucleotide sequence ID" value="NZ_CP012808.1"/>
</dbReference>
<dbReference type="KEGG" id="aei:AOY20_02135"/>